<evidence type="ECO:0000256" key="3">
    <source>
        <dbReference type="ARBA" id="ARBA00022490"/>
    </source>
</evidence>
<dbReference type="SUPFAM" id="SSF50621">
    <property type="entry name" value="Alanine racemase C-terminal domain-like"/>
    <property type="match status" value="1"/>
</dbReference>
<keyword evidence="7" id="KW-0067">ATP-binding</keyword>
<reference evidence="18 19" key="1">
    <citation type="submission" date="2014-09" db="EMBL/GenBank/DDBJ databases">
        <title>Genome sequence of Flavobacterium aquidurense RC62.</title>
        <authorList>
            <person name="Kim J.F."/>
            <person name="Kwak M.-J."/>
        </authorList>
    </citation>
    <scope>NUCLEOTIDE SEQUENCE [LARGE SCALE GENOMIC DNA]</scope>
    <source>
        <strain evidence="18 19">RC62</strain>
    </source>
</reference>
<keyword evidence="3" id="KW-0963">Cytoplasm</keyword>
<evidence type="ECO:0000256" key="6">
    <source>
        <dbReference type="ARBA" id="ARBA00022741"/>
    </source>
</evidence>
<evidence type="ECO:0000256" key="1">
    <source>
        <dbReference type="ARBA" id="ARBA00000316"/>
    </source>
</evidence>
<dbReference type="GO" id="GO:0005524">
    <property type="term" value="F:ATP binding"/>
    <property type="evidence" value="ECO:0007669"/>
    <property type="project" value="UniProtKB-KW"/>
</dbReference>
<feature type="active site" description="Proton acceptor; specific for L-alanine" evidence="14">
    <location>
        <position position="719"/>
    </location>
</feature>
<evidence type="ECO:0000256" key="12">
    <source>
        <dbReference type="ARBA" id="ARBA00023306"/>
    </source>
</evidence>
<dbReference type="GO" id="GO:0009252">
    <property type="term" value="P:peptidoglycan biosynthetic process"/>
    <property type="evidence" value="ECO:0007669"/>
    <property type="project" value="UniProtKB-KW"/>
</dbReference>
<dbReference type="SUPFAM" id="SSF53244">
    <property type="entry name" value="MurD-like peptide ligases, peptide-binding domain"/>
    <property type="match status" value="1"/>
</dbReference>
<dbReference type="EMBL" id="JRLF01000014">
    <property type="protein sequence ID" value="KQB38583.1"/>
    <property type="molecule type" value="Genomic_DNA"/>
</dbReference>
<dbReference type="Pfam" id="PF08245">
    <property type="entry name" value="Mur_ligase_M"/>
    <property type="match status" value="1"/>
</dbReference>
<protein>
    <recommendedName>
        <fullName evidence="14">Alanine racemase</fullName>
        <ecNumber evidence="14">5.1.1.1</ecNumber>
    </recommendedName>
</protein>
<dbReference type="GO" id="GO:0071555">
    <property type="term" value="P:cell wall organization"/>
    <property type="evidence" value="ECO:0007669"/>
    <property type="project" value="UniProtKB-KW"/>
</dbReference>
<evidence type="ECO:0000259" key="17">
    <source>
        <dbReference type="SMART" id="SM01005"/>
    </source>
</evidence>
<comment type="function">
    <text evidence="14">Catalyzes the interconversion of L-alanine and D-alanine. May also act on other amino acids.</text>
</comment>
<dbReference type="InterPro" id="IPR029066">
    <property type="entry name" value="PLP-binding_barrel"/>
</dbReference>
<evidence type="ECO:0000256" key="13">
    <source>
        <dbReference type="ARBA" id="ARBA00023316"/>
    </source>
</evidence>
<dbReference type="GO" id="GO:0008360">
    <property type="term" value="P:regulation of cell shape"/>
    <property type="evidence" value="ECO:0007669"/>
    <property type="project" value="UniProtKB-KW"/>
</dbReference>
<dbReference type="SUPFAM" id="SSF51419">
    <property type="entry name" value="PLP-binding barrel"/>
    <property type="match status" value="1"/>
</dbReference>
<dbReference type="SMART" id="SM01005">
    <property type="entry name" value="Ala_racemase_C"/>
    <property type="match status" value="1"/>
</dbReference>
<evidence type="ECO:0000256" key="8">
    <source>
        <dbReference type="ARBA" id="ARBA00022898"/>
    </source>
</evidence>
<dbReference type="Proteomes" id="UP000050443">
    <property type="component" value="Unassembled WGS sequence"/>
</dbReference>
<dbReference type="InterPro" id="IPR013221">
    <property type="entry name" value="Mur_ligase_cen"/>
</dbReference>
<dbReference type="GO" id="GO:0030170">
    <property type="term" value="F:pyridoxal phosphate binding"/>
    <property type="evidence" value="ECO:0007669"/>
    <property type="project" value="UniProtKB-UniRule"/>
</dbReference>
<dbReference type="Gene3D" id="3.20.20.10">
    <property type="entry name" value="Alanine racemase"/>
    <property type="match status" value="1"/>
</dbReference>
<feature type="domain" description="Alanine racemase C-terminal" evidence="17">
    <location>
        <begin position="698"/>
        <end position="822"/>
    </location>
</feature>
<dbReference type="InterPro" id="IPR000821">
    <property type="entry name" value="Ala_racemase"/>
</dbReference>
<dbReference type="Gene3D" id="3.40.1390.10">
    <property type="entry name" value="MurE/MurF, N-terminal domain"/>
    <property type="match status" value="1"/>
</dbReference>
<dbReference type="NCBIfam" id="TIGR00492">
    <property type="entry name" value="alr"/>
    <property type="match status" value="1"/>
</dbReference>
<dbReference type="NCBIfam" id="NF008897">
    <property type="entry name" value="PRK11930.1"/>
    <property type="match status" value="1"/>
</dbReference>
<dbReference type="Gene3D" id="3.90.190.20">
    <property type="entry name" value="Mur ligase, C-terminal domain"/>
    <property type="match status" value="1"/>
</dbReference>
<keyword evidence="9" id="KW-0133">Cell shape</keyword>
<dbReference type="InterPro" id="IPR036565">
    <property type="entry name" value="Mur-like_cat_sf"/>
</dbReference>
<dbReference type="GO" id="GO:0047480">
    <property type="term" value="F:UDP-N-acetylmuramoyl-tripeptide-D-alanyl-D-alanine ligase activity"/>
    <property type="evidence" value="ECO:0007669"/>
    <property type="project" value="InterPro"/>
</dbReference>
<keyword evidence="6" id="KW-0547">Nucleotide-binding</keyword>
<dbReference type="InterPro" id="IPR035911">
    <property type="entry name" value="MurE/MurF_N"/>
</dbReference>
<dbReference type="UniPathway" id="UPA00042">
    <property type="reaction ID" value="UER00497"/>
</dbReference>
<feature type="binding site" evidence="14 16">
    <location>
        <position position="591"/>
    </location>
    <ligand>
        <name>substrate</name>
    </ligand>
</feature>
<comment type="pathway">
    <text evidence="14">Amino-acid biosynthesis; D-alanine biosynthesis; D-alanine from L-alanine: step 1/1.</text>
</comment>
<dbReference type="STRING" id="362413.RC62_1942"/>
<proteinExistence type="inferred from homology"/>
<feature type="active site" description="Proton acceptor; specific for D-alanine" evidence="14">
    <location>
        <position position="493"/>
    </location>
</feature>
<feature type="modified residue" description="N6-(pyridoxal phosphate)lysine" evidence="14 15">
    <location>
        <position position="493"/>
    </location>
</feature>
<evidence type="ECO:0000256" key="5">
    <source>
        <dbReference type="ARBA" id="ARBA00022618"/>
    </source>
</evidence>
<keyword evidence="12" id="KW-0131">Cell cycle</keyword>
<comment type="cofactor">
    <cofactor evidence="2 14 15">
        <name>pyridoxal 5'-phosphate</name>
        <dbReference type="ChEBI" id="CHEBI:597326"/>
    </cofactor>
</comment>
<dbReference type="SUPFAM" id="SSF53623">
    <property type="entry name" value="MurD-like peptide ligases, catalytic domain"/>
    <property type="match status" value="1"/>
</dbReference>
<dbReference type="InterPro" id="IPR036615">
    <property type="entry name" value="Mur_ligase_C_dom_sf"/>
</dbReference>
<dbReference type="NCBIfam" id="TIGR01143">
    <property type="entry name" value="murF"/>
    <property type="match status" value="1"/>
</dbReference>
<dbReference type="Gene3D" id="2.40.37.10">
    <property type="entry name" value="Lyase, Ornithine Decarboxylase, Chain A, domain 1"/>
    <property type="match status" value="1"/>
</dbReference>
<dbReference type="AlphaFoldDB" id="A0A0Q0RQB8"/>
<dbReference type="PANTHER" id="PTHR43024:SF1">
    <property type="entry name" value="UDP-N-ACETYLMURAMOYL-TRIPEPTIDE--D-ALANYL-D-ALANINE LIGASE"/>
    <property type="match status" value="1"/>
</dbReference>
<dbReference type="HAMAP" id="MF_01201">
    <property type="entry name" value="Ala_racemase"/>
    <property type="match status" value="1"/>
</dbReference>
<dbReference type="EC" id="5.1.1.1" evidence="14"/>
<keyword evidence="10" id="KW-0573">Peptidoglycan synthesis</keyword>
<keyword evidence="13" id="KW-0961">Cell wall biogenesis/degradation</keyword>
<evidence type="ECO:0000313" key="18">
    <source>
        <dbReference type="EMBL" id="KQB38583.1"/>
    </source>
</evidence>
<dbReference type="InterPro" id="IPR009006">
    <property type="entry name" value="Ala_racemase/Decarboxylase_C"/>
</dbReference>
<dbReference type="Pfam" id="PF00842">
    <property type="entry name" value="Ala_racemase_C"/>
    <property type="match status" value="1"/>
</dbReference>
<evidence type="ECO:0000256" key="7">
    <source>
        <dbReference type="ARBA" id="ARBA00022840"/>
    </source>
</evidence>
<dbReference type="InterPro" id="IPR051046">
    <property type="entry name" value="MurCDEF_CellWall_CoF430Synth"/>
</dbReference>
<keyword evidence="11 14" id="KW-0413">Isomerase</keyword>
<comment type="catalytic activity">
    <reaction evidence="1 14">
        <text>L-alanine = D-alanine</text>
        <dbReference type="Rhea" id="RHEA:20249"/>
        <dbReference type="ChEBI" id="CHEBI:57416"/>
        <dbReference type="ChEBI" id="CHEBI:57972"/>
        <dbReference type="EC" id="5.1.1.1"/>
    </reaction>
</comment>
<dbReference type="GO" id="GO:0008784">
    <property type="term" value="F:alanine racemase activity"/>
    <property type="evidence" value="ECO:0007669"/>
    <property type="project" value="UniProtKB-UniRule"/>
</dbReference>
<dbReference type="Gene3D" id="3.40.1190.10">
    <property type="entry name" value="Mur-like, catalytic domain"/>
    <property type="match status" value="1"/>
</dbReference>
<dbReference type="Pfam" id="PF01168">
    <property type="entry name" value="Ala_racemase_N"/>
    <property type="match status" value="1"/>
</dbReference>
<name>A0A0Q0RQB8_9FLAO</name>
<evidence type="ECO:0000256" key="14">
    <source>
        <dbReference type="HAMAP-Rule" id="MF_01201"/>
    </source>
</evidence>
<keyword evidence="8 14" id="KW-0663">Pyridoxal phosphate</keyword>
<dbReference type="PRINTS" id="PR00992">
    <property type="entry name" value="ALARACEMASE"/>
</dbReference>
<dbReference type="InterPro" id="IPR005863">
    <property type="entry name" value="UDP-N-AcMur_synth"/>
</dbReference>
<evidence type="ECO:0000256" key="4">
    <source>
        <dbReference type="ARBA" id="ARBA00022598"/>
    </source>
</evidence>
<comment type="caution">
    <text evidence="18">The sequence shown here is derived from an EMBL/GenBank/DDBJ whole genome shotgun (WGS) entry which is preliminary data.</text>
</comment>
<evidence type="ECO:0000256" key="10">
    <source>
        <dbReference type="ARBA" id="ARBA00022984"/>
    </source>
</evidence>
<evidence type="ECO:0000256" key="9">
    <source>
        <dbReference type="ARBA" id="ARBA00022960"/>
    </source>
</evidence>
<dbReference type="InterPro" id="IPR011079">
    <property type="entry name" value="Ala_racemase_C"/>
</dbReference>
<organism evidence="18 19">
    <name type="scientific">Flavobacterium aquidurense</name>
    <dbReference type="NCBI Taxonomy" id="362413"/>
    <lineage>
        <taxon>Bacteria</taxon>
        <taxon>Pseudomonadati</taxon>
        <taxon>Bacteroidota</taxon>
        <taxon>Flavobacteriia</taxon>
        <taxon>Flavobacteriales</taxon>
        <taxon>Flavobacteriaceae</taxon>
        <taxon>Flavobacterium</taxon>
    </lineage>
</organism>
<sequence length="823" mass="92455">MSINLKSLIPVLNAKWTGSDADIFVDHISIDSRSLQNGSETLFIALSGVNNDAHLYILELIEKGVQNFVVQYIPENCVGKANFLLVENTLKALQEFAAYYRNLFHFPIIGLTGSNGKTIVKEWLNFLLSPDYNIIRSPKSYNSQVGVPLSVIAINEKHNLGIFEAGISTVNEMIKLEKIVKPTIGVLTNIGSAHDEGFENLQQKINEKLLLFKESAVIIYQKNPLVEQCLNSFCIQYPLNERRVFSWSFSDSSADVFILKKENKSDSTSIKYQYKDEVFNLEIPFSDSASIENTISCLLVLLYFKYDSETIQNRVQNLYPVQMRLEVKNGINNCSIIDDSYSSDFQSLKIALDFLESQQKKNASKTIILSDIFQSGFSNEELYSKVAQLISDNKINRVIVIGTTISSFAAKFSNCISFQNTAEFIAQIESLNFENETILIKGARSFQFEEIVSLLEEKTHETILEINLNSISHNLNYYKSKLTNNVKLMVMVKAFGYGNGGLEIAKLLEHHKVDYLGVAFADEGISLKNGGIKLPIMVLNPESTSFPSIIQYNLEPEIYSVKGLKAFLKIAREKNLKDFPIHIKLDTGMHRLGFEENTLDELIQTLKGNSTVKIKSVLSHLATSDELQHYDFVISQINLFDKLSSKLISELNINPIRHILNTSGISNFPDAQYNMVRLGIGLYGVSNDPAEQKYLENVGTLKSIISQVRTIPAGDSVGYGRRFMADRETKIATIPIGYADGISRLWGNQVGFVTIKNQKAYILGSVCMDMLMVDVSHIDCKEGDSVIIFGESPTVIEMATALKTIPYEIMTSISQRVKRVFFR</sequence>
<dbReference type="GO" id="GO:0051301">
    <property type="term" value="P:cell division"/>
    <property type="evidence" value="ECO:0007669"/>
    <property type="project" value="UniProtKB-KW"/>
</dbReference>
<evidence type="ECO:0000313" key="19">
    <source>
        <dbReference type="Proteomes" id="UP000050443"/>
    </source>
</evidence>
<evidence type="ECO:0000256" key="11">
    <source>
        <dbReference type="ARBA" id="ARBA00023235"/>
    </source>
</evidence>
<dbReference type="FunFam" id="3.20.20.10:FF:000002">
    <property type="entry name" value="Alanine racemase"/>
    <property type="match status" value="1"/>
</dbReference>
<dbReference type="PATRIC" id="fig|362413.3.peg.1890"/>
<dbReference type="OrthoDB" id="9801978at2"/>
<dbReference type="InterPro" id="IPR001608">
    <property type="entry name" value="Ala_racemase_N"/>
</dbReference>
<dbReference type="GO" id="GO:0030632">
    <property type="term" value="P:D-alanine biosynthetic process"/>
    <property type="evidence" value="ECO:0007669"/>
    <property type="project" value="UniProtKB-UniRule"/>
</dbReference>
<accession>A0A0Q0RQB8</accession>
<gene>
    <name evidence="18" type="ORF">RC62_1942</name>
</gene>
<evidence type="ECO:0000256" key="16">
    <source>
        <dbReference type="PIRSR" id="PIRSR600821-52"/>
    </source>
</evidence>
<evidence type="ECO:0000256" key="15">
    <source>
        <dbReference type="PIRSR" id="PIRSR600821-50"/>
    </source>
</evidence>
<dbReference type="SUPFAM" id="SSF63418">
    <property type="entry name" value="MurE/MurF N-terminal domain"/>
    <property type="match status" value="1"/>
</dbReference>
<feature type="binding site" evidence="14 16">
    <location>
        <position position="768"/>
    </location>
    <ligand>
        <name>substrate</name>
    </ligand>
</feature>
<dbReference type="CDD" id="cd00430">
    <property type="entry name" value="PLPDE_III_AR"/>
    <property type="match status" value="1"/>
</dbReference>
<keyword evidence="4" id="KW-0436">Ligase</keyword>
<dbReference type="PANTHER" id="PTHR43024">
    <property type="entry name" value="UDP-N-ACETYLMURAMOYL-TRIPEPTIDE--D-ALANYL-D-ALANINE LIGASE"/>
    <property type="match status" value="1"/>
</dbReference>
<evidence type="ECO:0000256" key="2">
    <source>
        <dbReference type="ARBA" id="ARBA00001933"/>
    </source>
</evidence>
<comment type="similarity">
    <text evidence="14">Belongs to the alanine racemase family.</text>
</comment>
<dbReference type="RefSeq" id="WP_055097404.1">
    <property type="nucleotide sequence ID" value="NZ_JRLF01000014.1"/>
</dbReference>
<keyword evidence="5" id="KW-0132">Cell division</keyword>